<evidence type="ECO:0000313" key="3">
    <source>
        <dbReference type="Proteomes" id="UP001279410"/>
    </source>
</evidence>
<keyword evidence="3" id="KW-1185">Reference proteome</keyword>
<feature type="region of interest" description="Disordered" evidence="1">
    <location>
        <begin position="1"/>
        <end position="48"/>
    </location>
</feature>
<feature type="compositionally biased region" description="Basic and acidic residues" evidence="1">
    <location>
        <begin position="80"/>
        <end position="92"/>
    </location>
</feature>
<accession>A0AAD3R1K0</accession>
<protein>
    <submittedName>
        <fullName evidence="2">Prostate-associated microseminoprotein</fullName>
    </submittedName>
</protein>
<comment type="caution">
    <text evidence="2">The sequence shown here is derived from an EMBL/GenBank/DDBJ whole genome shotgun (WGS) entry which is preliminary data.</text>
</comment>
<evidence type="ECO:0000256" key="1">
    <source>
        <dbReference type="SAM" id="MobiDB-lite"/>
    </source>
</evidence>
<sequence length="92" mass="9864">MPAEAQRGDLQSAKTQDSLLFTPPPPPPKLHFKPPPPPPPCSQWMAPLTPSTARTVGHMTVMTTPPRRGREASGCINEGAKGEEGPEADQTR</sequence>
<proteinExistence type="predicted"/>
<dbReference type="AlphaFoldDB" id="A0AAD3R1K0"/>
<dbReference type="Proteomes" id="UP001279410">
    <property type="component" value="Unassembled WGS sequence"/>
</dbReference>
<evidence type="ECO:0000313" key="2">
    <source>
        <dbReference type="EMBL" id="GLD53849.1"/>
    </source>
</evidence>
<reference evidence="2" key="1">
    <citation type="submission" date="2022-08" db="EMBL/GenBank/DDBJ databases">
        <title>Genome sequencing of akame (Lates japonicus).</title>
        <authorList>
            <person name="Hashiguchi Y."/>
            <person name="Takahashi H."/>
        </authorList>
    </citation>
    <scope>NUCLEOTIDE SEQUENCE</scope>
    <source>
        <strain evidence="2">Kochi</strain>
    </source>
</reference>
<feature type="region of interest" description="Disordered" evidence="1">
    <location>
        <begin position="61"/>
        <end position="92"/>
    </location>
</feature>
<dbReference type="EMBL" id="BRZM01000018">
    <property type="protein sequence ID" value="GLD53849.1"/>
    <property type="molecule type" value="Genomic_DNA"/>
</dbReference>
<organism evidence="2 3">
    <name type="scientific">Lates japonicus</name>
    <name type="common">Japanese lates</name>
    <dbReference type="NCBI Taxonomy" id="270547"/>
    <lineage>
        <taxon>Eukaryota</taxon>
        <taxon>Metazoa</taxon>
        <taxon>Chordata</taxon>
        <taxon>Craniata</taxon>
        <taxon>Vertebrata</taxon>
        <taxon>Euteleostomi</taxon>
        <taxon>Actinopterygii</taxon>
        <taxon>Neopterygii</taxon>
        <taxon>Teleostei</taxon>
        <taxon>Neoteleostei</taxon>
        <taxon>Acanthomorphata</taxon>
        <taxon>Carangaria</taxon>
        <taxon>Carangaria incertae sedis</taxon>
        <taxon>Centropomidae</taxon>
        <taxon>Lates</taxon>
    </lineage>
</organism>
<gene>
    <name evidence="2" type="ORF">AKAME5_000654500</name>
</gene>
<feature type="compositionally biased region" description="Pro residues" evidence="1">
    <location>
        <begin position="22"/>
        <end position="41"/>
    </location>
</feature>
<name>A0AAD3R1K0_LATJO</name>